<feature type="chain" id="PRO_5009104688" description="Cadherin domain-containing protein" evidence="1">
    <location>
        <begin position="24"/>
        <end position="495"/>
    </location>
</feature>
<keyword evidence="4" id="KW-1185">Reference proteome</keyword>
<dbReference type="GO" id="GO:0016020">
    <property type="term" value="C:membrane"/>
    <property type="evidence" value="ECO:0007669"/>
    <property type="project" value="InterPro"/>
</dbReference>
<reference evidence="4" key="1">
    <citation type="journal article" date="2017" name="J. Biotechnol.">
        <title>Complete genome sequence of Novosphingobium resinovorum SA1, a versatile xenobiotic-degrading bacterium capable of utilizing sulfanilic acid.</title>
        <authorList>
            <person name="Hegedus B."/>
            <person name="Kos P.B."/>
            <person name="Balint B."/>
            <person name="Maroti G."/>
            <person name="Gan H.M."/>
            <person name="Perei K."/>
            <person name="Rakhely G."/>
        </authorList>
    </citation>
    <scope>NUCLEOTIDE SEQUENCE [LARGE SCALE GENOMIC DNA]</scope>
    <source>
        <strain evidence="4">SA1</strain>
    </source>
</reference>
<name>A0A1D8A5D2_9SPHN</name>
<evidence type="ECO:0000256" key="1">
    <source>
        <dbReference type="SAM" id="SignalP"/>
    </source>
</evidence>
<evidence type="ECO:0000313" key="3">
    <source>
        <dbReference type="EMBL" id="AOR77319.1"/>
    </source>
</evidence>
<dbReference type="PANTHER" id="PTHR19328:SF13">
    <property type="entry name" value="HIPL1 PROTEIN"/>
    <property type="match status" value="1"/>
</dbReference>
<protein>
    <recommendedName>
        <fullName evidence="2">Cadherin domain-containing protein</fullName>
    </recommendedName>
</protein>
<dbReference type="Proteomes" id="UP000094626">
    <property type="component" value="Chromosome"/>
</dbReference>
<dbReference type="Gene3D" id="2.60.40.60">
    <property type="entry name" value="Cadherins"/>
    <property type="match status" value="1"/>
</dbReference>
<dbReference type="InterPro" id="IPR002126">
    <property type="entry name" value="Cadherin-like_dom"/>
</dbReference>
<organism evidence="3 4">
    <name type="scientific">Novosphingobium resinovorum</name>
    <dbReference type="NCBI Taxonomy" id="158500"/>
    <lineage>
        <taxon>Bacteria</taxon>
        <taxon>Pseudomonadati</taxon>
        <taxon>Pseudomonadota</taxon>
        <taxon>Alphaproteobacteria</taxon>
        <taxon>Sphingomonadales</taxon>
        <taxon>Sphingomonadaceae</taxon>
        <taxon>Novosphingobium</taxon>
    </lineage>
</organism>
<sequence length="495" mass="50037">MTRGASRRGMTIVATSMLALALAACGGSGGSGGTGSANTAPAFSSAATGTVAENTTGVAYQASASDAQGDAVTYTISGGADAAAFAIASGGALSFVAAPNYDLPADADGDNVYHVTLQASDGKASSTLGVAITVTNDREGIRVERIATGLADPVGIASLGVDGNVAVALRANAIMRIDGRTGAQSTYYSFFPHITSPISAVSLLGIARARSEGSRESIFVLGTQFGRAWVACLSCTYFSLADLVPDSQAANLAIGKGADGNAYVAIGDPDGTSAQDASSPLGKLVRFVPFPSSYDPYSGASVPMDYYTRTVAGSGLRAPAGVAALPDGRMIVSDRGGTDFDELSLTADLGAPNFGWPYFEGTKEKRAGGAGLAGLVTPSLVVPLGTEPRQSRGIVGGVAYTGSIPGIANHYVFSDKGGRIWSIPLARLSGTGTLQASALELRSEDFMPDAGTIDRPVGMAIDADGTLYILDGDGELFRVVPTGTVKIDVTTPPAS</sequence>
<evidence type="ECO:0000313" key="4">
    <source>
        <dbReference type="Proteomes" id="UP000094626"/>
    </source>
</evidence>
<dbReference type="GO" id="GO:0005509">
    <property type="term" value="F:calcium ion binding"/>
    <property type="evidence" value="ECO:0007669"/>
    <property type="project" value="InterPro"/>
</dbReference>
<keyword evidence="1" id="KW-0732">Signal</keyword>
<dbReference type="AlphaFoldDB" id="A0A1D8A5D2"/>
<evidence type="ECO:0000259" key="2">
    <source>
        <dbReference type="PROSITE" id="PS50268"/>
    </source>
</evidence>
<gene>
    <name evidence="3" type="ORF">BES08_11570</name>
</gene>
<dbReference type="EMBL" id="CP017075">
    <property type="protein sequence ID" value="AOR77319.1"/>
    <property type="molecule type" value="Genomic_DNA"/>
</dbReference>
<dbReference type="Pfam" id="PF07995">
    <property type="entry name" value="GSDH"/>
    <property type="match status" value="1"/>
</dbReference>
<dbReference type="PROSITE" id="PS50268">
    <property type="entry name" value="CADHERIN_2"/>
    <property type="match status" value="1"/>
</dbReference>
<feature type="domain" description="Cadherin" evidence="2">
    <location>
        <begin position="43"/>
        <end position="155"/>
    </location>
</feature>
<dbReference type="PANTHER" id="PTHR19328">
    <property type="entry name" value="HEDGEHOG-INTERACTING PROTEIN"/>
    <property type="match status" value="1"/>
</dbReference>
<dbReference type="RefSeq" id="WP_069708363.1">
    <property type="nucleotide sequence ID" value="NZ_CP017075.1"/>
</dbReference>
<dbReference type="InterPro" id="IPR011042">
    <property type="entry name" value="6-blade_b-propeller_TolB-like"/>
</dbReference>
<dbReference type="Gene3D" id="2.120.10.30">
    <property type="entry name" value="TolB, C-terminal domain"/>
    <property type="match status" value="1"/>
</dbReference>
<dbReference type="PROSITE" id="PS51257">
    <property type="entry name" value="PROKAR_LIPOPROTEIN"/>
    <property type="match status" value="1"/>
</dbReference>
<feature type="signal peptide" evidence="1">
    <location>
        <begin position="1"/>
        <end position="23"/>
    </location>
</feature>
<proteinExistence type="predicted"/>
<dbReference type="KEGG" id="nre:BES08_11570"/>
<accession>A0A1D8A5D2</accession>
<dbReference type="InterPro" id="IPR012938">
    <property type="entry name" value="Glc/Sorbosone_DH"/>
</dbReference>
<dbReference type="SUPFAM" id="SSF63829">
    <property type="entry name" value="Calcium-dependent phosphotriesterase"/>
    <property type="match status" value="1"/>
</dbReference>
<dbReference type="GO" id="GO:0007156">
    <property type="term" value="P:homophilic cell adhesion via plasma membrane adhesion molecules"/>
    <property type="evidence" value="ECO:0007669"/>
    <property type="project" value="InterPro"/>
</dbReference>